<dbReference type="PANTHER" id="PTHR46565:SF20">
    <property type="entry name" value="COLD SHOCK DOMAIN-CONTAINING PROTEIN 4"/>
    <property type="match status" value="1"/>
</dbReference>
<evidence type="ECO:0000313" key="3">
    <source>
        <dbReference type="EMBL" id="CAD9356401.1"/>
    </source>
</evidence>
<dbReference type="InterPro" id="IPR011129">
    <property type="entry name" value="CSD"/>
</dbReference>
<reference evidence="3" key="1">
    <citation type="submission" date="2021-01" db="EMBL/GenBank/DDBJ databases">
        <authorList>
            <person name="Corre E."/>
            <person name="Pelletier E."/>
            <person name="Niang G."/>
            <person name="Scheremetjew M."/>
            <person name="Finn R."/>
            <person name="Kale V."/>
            <person name="Holt S."/>
            <person name="Cochrane G."/>
            <person name="Meng A."/>
            <person name="Brown T."/>
            <person name="Cohen L."/>
        </authorList>
    </citation>
    <scope>NUCLEOTIDE SEQUENCE</scope>
    <source>
        <strain evidence="3">Pop2</strain>
    </source>
</reference>
<dbReference type="PROSITE" id="PS51857">
    <property type="entry name" value="CSD_2"/>
    <property type="match status" value="1"/>
</dbReference>
<accession>A0A6U3VCF6</accession>
<dbReference type="AlphaFoldDB" id="A0A6U3VCF6"/>
<feature type="compositionally biased region" description="Gly residues" evidence="1">
    <location>
        <begin position="150"/>
        <end position="167"/>
    </location>
</feature>
<dbReference type="InterPro" id="IPR002059">
    <property type="entry name" value="CSP_DNA-bd"/>
</dbReference>
<dbReference type="EMBL" id="HBGN01038287">
    <property type="protein sequence ID" value="CAD9356401.1"/>
    <property type="molecule type" value="Transcribed_RNA"/>
</dbReference>
<organism evidence="3">
    <name type="scientific">Ditylum brightwellii</name>
    <dbReference type="NCBI Taxonomy" id="49249"/>
    <lineage>
        <taxon>Eukaryota</taxon>
        <taxon>Sar</taxon>
        <taxon>Stramenopiles</taxon>
        <taxon>Ochrophyta</taxon>
        <taxon>Bacillariophyta</taxon>
        <taxon>Mediophyceae</taxon>
        <taxon>Lithodesmiophycidae</taxon>
        <taxon>Lithodesmiales</taxon>
        <taxon>Lithodesmiaceae</taxon>
        <taxon>Ditylum</taxon>
    </lineage>
</organism>
<evidence type="ECO:0000256" key="1">
    <source>
        <dbReference type="SAM" id="MobiDB-lite"/>
    </source>
</evidence>
<dbReference type="PANTHER" id="PTHR46565">
    <property type="entry name" value="COLD SHOCK DOMAIN PROTEIN 2"/>
    <property type="match status" value="1"/>
</dbReference>
<feature type="region of interest" description="Disordered" evidence="1">
    <location>
        <begin position="68"/>
        <end position="178"/>
    </location>
</feature>
<name>A0A6U3VCF6_9STRA</name>
<dbReference type="Gene3D" id="2.40.50.140">
    <property type="entry name" value="Nucleic acid-binding proteins"/>
    <property type="match status" value="1"/>
</dbReference>
<dbReference type="SMART" id="SM00357">
    <property type="entry name" value="CSP"/>
    <property type="match status" value="1"/>
</dbReference>
<protein>
    <recommendedName>
        <fullName evidence="2">CSD domain-containing protein</fullName>
    </recommendedName>
</protein>
<feature type="compositionally biased region" description="Gly residues" evidence="1">
    <location>
        <begin position="100"/>
        <end position="110"/>
    </location>
</feature>
<sequence length="319" mass="33338">MSGEKVQGTVKWFSNKKGYGFVKPVEGSPVEADDIFVHQSAIHSDGYRTLDQGWTVEFTIGHDDSGKIKAENVTGVGGGPCTGPRSNPRRRKERKEKAEGGGTTTTGGGENNDAAESKEESEDHKEETPKNGGSKENGASSKNKKRTGRGRPGGGGGGGGGRGSGGDRGNKAPQSHWHSVLSSDVKAALGGKVISTNTGTIDISVGTARVKLGTRGYASMATADARLAEGSFTCGEDGQAVFTWKRCIIFDMGAAEWKLIDESSTDLLSSLSLADDGVTAVGSDETAATLWGDGPTDPKTALESNGFEMRRVVLTPKKR</sequence>
<dbReference type="GO" id="GO:0003676">
    <property type="term" value="F:nucleic acid binding"/>
    <property type="evidence" value="ECO:0007669"/>
    <property type="project" value="InterPro"/>
</dbReference>
<gene>
    <name evidence="3" type="ORF">DBRI1063_LOCUS24474</name>
</gene>
<feature type="compositionally biased region" description="Basic and acidic residues" evidence="1">
    <location>
        <begin position="115"/>
        <end position="129"/>
    </location>
</feature>
<proteinExistence type="predicted"/>
<dbReference type="InterPro" id="IPR012340">
    <property type="entry name" value="NA-bd_OB-fold"/>
</dbReference>
<evidence type="ECO:0000259" key="2">
    <source>
        <dbReference type="PROSITE" id="PS51857"/>
    </source>
</evidence>
<feature type="domain" description="CSD" evidence="2">
    <location>
        <begin position="5"/>
        <end position="75"/>
    </location>
</feature>
<dbReference type="Pfam" id="PF00313">
    <property type="entry name" value="CSD"/>
    <property type="match status" value="1"/>
</dbReference>
<dbReference type="CDD" id="cd04458">
    <property type="entry name" value="CSP_CDS"/>
    <property type="match status" value="1"/>
</dbReference>
<dbReference type="SUPFAM" id="SSF50249">
    <property type="entry name" value="Nucleic acid-binding proteins"/>
    <property type="match status" value="1"/>
</dbReference>
<dbReference type="PRINTS" id="PR00050">
    <property type="entry name" value="COLDSHOCK"/>
</dbReference>